<dbReference type="PATRIC" id="fig|1423.134.peg.4078"/>
<dbReference type="EMBL" id="JXBC01000004">
    <property type="protein sequence ID" value="KIU10397.1"/>
    <property type="molecule type" value="Genomic_DNA"/>
</dbReference>
<accession>A0A063XID9</accession>
<comment type="caution">
    <text evidence="2">The sequence shown here is derived from an EMBL/GenBank/DDBJ whole genome shotgun (WGS) entry which is preliminary data.</text>
</comment>
<reference evidence="3 5" key="2">
    <citation type="submission" date="2015-09" db="EMBL/GenBank/DDBJ databases">
        <title>Spore heat resistance.</title>
        <authorList>
            <person name="Boekhorst J."/>
            <person name="Berendsen E.M."/>
            <person name="Wells-Bennik M.H."/>
            <person name="Kuipers O.P."/>
        </authorList>
    </citation>
    <scope>NUCLEOTIDE SEQUENCE [LARGE SCALE GENOMIC DNA]</scope>
    <source>
        <strain evidence="3 5">B4122</strain>
    </source>
</reference>
<dbReference type="RefSeq" id="WP_003244496.1">
    <property type="nucleotide sequence ID" value="NZ_AP024621.1"/>
</dbReference>
<feature type="transmembrane region" description="Helical" evidence="1">
    <location>
        <begin position="17"/>
        <end position="38"/>
    </location>
</feature>
<evidence type="ECO:0000313" key="2">
    <source>
        <dbReference type="EMBL" id="KIU10397.1"/>
    </source>
</evidence>
<reference evidence="2 4" key="1">
    <citation type="submission" date="2014-12" db="EMBL/GenBank/DDBJ databases">
        <title>Comparative genome analysis of Bacillus coagulans HM-08, Clostridium butyricum HM-68, Bacillus subtilis HM-66 and Bacillus licheniformis BL-09.</title>
        <authorList>
            <person name="Zhang H."/>
        </authorList>
    </citation>
    <scope>NUCLEOTIDE SEQUENCE [LARGE SCALE GENOMIC DNA]</scope>
    <source>
        <strain evidence="2 4">HM-66</strain>
    </source>
</reference>
<protein>
    <submittedName>
        <fullName evidence="2">Integral inner membrane protein</fullName>
    </submittedName>
</protein>
<keyword evidence="1" id="KW-1133">Transmembrane helix</keyword>
<evidence type="ECO:0000313" key="4">
    <source>
        <dbReference type="Proteomes" id="UP000032247"/>
    </source>
</evidence>
<proteinExistence type="predicted"/>
<keyword evidence="1" id="KW-0812">Transmembrane</keyword>
<dbReference type="Proteomes" id="UP000032247">
    <property type="component" value="Unassembled WGS sequence"/>
</dbReference>
<dbReference type="EMBL" id="LJZV01000014">
    <property type="protein sequence ID" value="KZD90930.1"/>
    <property type="molecule type" value="Genomic_DNA"/>
</dbReference>
<dbReference type="Proteomes" id="UP000076442">
    <property type="component" value="Unassembled WGS sequence"/>
</dbReference>
<organism evidence="2 4">
    <name type="scientific">Bacillus subtilis</name>
    <dbReference type="NCBI Taxonomy" id="1423"/>
    <lineage>
        <taxon>Bacteria</taxon>
        <taxon>Bacillati</taxon>
        <taxon>Bacillota</taxon>
        <taxon>Bacilli</taxon>
        <taxon>Bacillales</taxon>
        <taxon>Bacillaceae</taxon>
        <taxon>Bacillus</taxon>
    </lineage>
</organism>
<sequence length="185" mass="21686">MKNQEIIEVKSKMFLRIWAFVGSAGMGLACLWLFYMGITFQTKYYLLAIPAGFLFTLFCLYLFIIFFPAFTPRGNTIFRIKTGKNGEVFTDKVSVTFTDIKKIEMSRHKFSLKGIFQEDILIQTVDQKTIRIPTWNIIPNPLFFEAVERYILPHLNEEAKSNWIGQFTDIQRSAYLKEFENHPKL</sequence>
<name>A0A063XID9_BACIU</name>
<feature type="transmembrane region" description="Helical" evidence="1">
    <location>
        <begin position="44"/>
        <end position="70"/>
    </location>
</feature>
<evidence type="ECO:0000313" key="5">
    <source>
        <dbReference type="Proteomes" id="UP000076442"/>
    </source>
</evidence>
<dbReference type="Pfam" id="PF17353">
    <property type="entry name" value="DUF5381"/>
    <property type="match status" value="1"/>
</dbReference>
<keyword evidence="1" id="KW-0472">Membrane</keyword>
<evidence type="ECO:0000313" key="3">
    <source>
        <dbReference type="EMBL" id="KZD90930.1"/>
    </source>
</evidence>
<dbReference type="InterPro" id="IPR035324">
    <property type="entry name" value="DUF5381"/>
</dbReference>
<evidence type="ECO:0000256" key="1">
    <source>
        <dbReference type="SAM" id="Phobius"/>
    </source>
</evidence>
<dbReference type="SMR" id="A0A063XID9"/>
<gene>
    <name evidence="3" type="ORF">B4122_3009</name>
    <name evidence="2" type="ORF">SC09_Contig25orf00104</name>
</gene>
<dbReference type="AlphaFoldDB" id="A0A063XID9"/>
<dbReference type="PROSITE" id="PS51257">
    <property type="entry name" value="PROKAR_LIPOPROTEIN"/>
    <property type="match status" value="1"/>
</dbReference>